<keyword evidence="5" id="KW-0378">Hydrolase</keyword>
<dbReference type="REBASE" id="457487">
    <property type="entry name" value="S.BveNST6ORF771P"/>
</dbReference>
<evidence type="ECO:0000259" key="4">
    <source>
        <dbReference type="Pfam" id="PF01420"/>
    </source>
</evidence>
<name>A0A7S7KNF9_BACVE</name>
<dbReference type="InterPro" id="IPR044946">
    <property type="entry name" value="Restrct_endonuc_typeI_TRD_sf"/>
</dbReference>
<dbReference type="InterPro" id="IPR000055">
    <property type="entry name" value="Restrct_endonuc_typeI_TRD"/>
</dbReference>
<accession>A0A7S7KNF9</accession>
<keyword evidence="3" id="KW-0238">DNA-binding</keyword>
<feature type="domain" description="Type I restriction modification DNA specificity" evidence="4">
    <location>
        <begin position="5"/>
        <end position="165"/>
    </location>
</feature>
<keyword evidence="2" id="KW-0680">Restriction system</keyword>
<dbReference type="GO" id="GO:0016787">
    <property type="term" value="F:hydrolase activity"/>
    <property type="evidence" value="ECO:0007669"/>
    <property type="project" value="UniProtKB-KW"/>
</dbReference>
<protein>
    <submittedName>
        <fullName evidence="5">Restriction enzyme BgcI subunit beta</fullName>
        <ecNumber evidence="5">3.1.21.-</ecNumber>
    </submittedName>
</protein>
<dbReference type="EC" id="3.1.21.-" evidence="5"/>
<sequence length="374" mass="43023">MIIYKKFRVGDILTWEKKIQIRPLDIPALTVEDGELYPFVGQSSTNNAIVGYLRVDPKYLNNVESEPCIIASSNTQEFSYVNTPFFLKEAGGSMSYMKNKNLNLYSSLYIITVLKKELKSRYAYGIKATNKRIRESIIELPVKDAASDEPYWEYMETYIKGIEKKYLGSIDSHLRKFGFSKYEDVLLQKEDEDTLIKHANSKMSSFKLEELFDTIKRGKRIKSFDRIPGSLPFITAGVDKMGLSDFIGNLEAEIFPENSLTIDMFGNTFYRNYNYGADDHVTVLYNSAPKFSEKALRYIQPNINKAIEGKFSYSRNFYPSDAPDVEIKLPVDDSGNINTKLMEGYISVIEKKVVQKLRKNLDERIGIWDKVILK</sequence>
<proteinExistence type="inferred from homology"/>
<evidence type="ECO:0000256" key="2">
    <source>
        <dbReference type="ARBA" id="ARBA00022747"/>
    </source>
</evidence>
<evidence type="ECO:0000256" key="3">
    <source>
        <dbReference type="ARBA" id="ARBA00023125"/>
    </source>
</evidence>
<comment type="similarity">
    <text evidence="1">Belongs to the type-I restriction system S methylase family.</text>
</comment>
<dbReference type="SUPFAM" id="SSF116734">
    <property type="entry name" value="DNA methylase specificity domain"/>
    <property type="match status" value="1"/>
</dbReference>
<dbReference type="Proteomes" id="UP000587477">
    <property type="component" value="Chromosome"/>
</dbReference>
<organism evidence="5 6">
    <name type="scientific">Bacillus velezensis</name>
    <dbReference type="NCBI Taxonomy" id="492670"/>
    <lineage>
        <taxon>Bacteria</taxon>
        <taxon>Bacillati</taxon>
        <taxon>Bacillota</taxon>
        <taxon>Bacilli</taxon>
        <taxon>Bacillales</taxon>
        <taxon>Bacillaceae</taxon>
        <taxon>Bacillus</taxon>
        <taxon>Bacillus amyloliquefaciens group</taxon>
    </lineage>
</organism>
<gene>
    <name evidence="5" type="primary">bcgIB</name>
    <name evidence="5" type="ORF">BACVE_000770</name>
</gene>
<dbReference type="EMBL" id="CP063687">
    <property type="protein sequence ID" value="QOY25840.1"/>
    <property type="molecule type" value="Genomic_DNA"/>
</dbReference>
<evidence type="ECO:0000313" key="6">
    <source>
        <dbReference type="Proteomes" id="UP000587477"/>
    </source>
</evidence>
<dbReference type="Gene3D" id="3.90.220.20">
    <property type="entry name" value="DNA methylase specificity domains"/>
    <property type="match status" value="1"/>
</dbReference>
<reference evidence="6" key="1">
    <citation type="submission" date="2020-10" db="EMBL/GenBank/DDBJ databases">
        <title>Complete genome sequence of Bacillus velezensis NST6.</title>
        <authorList>
            <person name="Choi J."/>
        </authorList>
    </citation>
    <scope>NUCLEOTIDE SEQUENCE [LARGE SCALE GENOMIC DNA]</scope>
    <source>
        <strain evidence="6">NST6</strain>
    </source>
</reference>
<dbReference type="AlphaFoldDB" id="A0A7S7KNF9"/>
<feature type="domain" description="Type I restriction modification DNA specificity" evidence="4">
    <location>
        <begin position="201"/>
        <end position="355"/>
    </location>
</feature>
<dbReference type="GO" id="GO:0009307">
    <property type="term" value="P:DNA restriction-modification system"/>
    <property type="evidence" value="ECO:0007669"/>
    <property type="project" value="UniProtKB-KW"/>
</dbReference>
<dbReference type="RefSeq" id="WP_063636887.1">
    <property type="nucleotide sequence ID" value="NZ_BDDG01000003.1"/>
</dbReference>
<dbReference type="Pfam" id="PF01420">
    <property type="entry name" value="Methylase_S"/>
    <property type="match status" value="2"/>
</dbReference>
<evidence type="ECO:0000313" key="5">
    <source>
        <dbReference type="EMBL" id="QOY25840.1"/>
    </source>
</evidence>
<evidence type="ECO:0000256" key="1">
    <source>
        <dbReference type="ARBA" id="ARBA00010923"/>
    </source>
</evidence>
<dbReference type="GO" id="GO:0003677">
    <property type="term" value="F:DNA binding"/>
    <property type="evidence" value="ECO:0007669"/>
    <property type="project" value="UniProtKB-KW"/>
</dbReference>